<keyword evidence="2" id="KW-1185">Reference proteome</keyword>
<gene>
    <name evidence="1" type="ORF">CARUB_v10018207mg</name>
</gene>
<dbReference type="Proteomes" id="UP000029121">
    <property type="component" value="Unassembled WGS sequence"/>
</dbReference>
<dbReference type="AlphaFoldDB" id="R0FRS7"/>
<evidence type="ECO:0000313" key="1">
    <source>
        <dbReference type="EMBL" id="EOA24916.1"/>
    </source>
</evidence>
<dbReference type="EMBL" id="KB870809">
    <property type="protein sequence ID" value="EOA24916.1"/>
    <property type="molecule type" value="Genomic_DNA"/>
</dbReference>
<protein>
    <submittedName>
        <fullName evidence="1">Uncharacterized protein</fullName>
    </submittedName>
</protein>
<name>R0FRS7_9BRAS</name>
<organism evidence="1 2">
    <name type="scientific">Capsella rubella</name>
    <dbReference type="NCBI Taxonomy" id="81985"/>
    <lineage>
        <taxon>Eukaryota</taxon>
        <taxon>Viridiplantae</taxon>
        <taxon>Streptophyta</taxon>
        <taxon>Embryophyta</taxon>
        <taxon>Tracheophyta</taxon>
        <taxon>Spermatophyta</taxon>
        <taxon>Magnoliopsida</taxon>
        <taxon>eudicotyledons</taxon>
        <taxon>Gunneridae</taxon>
        <taxon>Pentapetalae</taxon>
        <taxon>rosids</taxon>
        <taxon>malvids</taxon>
        <taxon>Brassicales</taxon>
        <taxon>Brassicaceae</taxon>
        <taxon>Camelineae</taxon>
        <taxon>Capsella</taxon>
    </lineage>
</organism>
<reference evidence="2" key="1">
    <citation type="journal article" date="2013" name="Nat. Genet.">
        <title>The Capsella rubella genome and the genomic consequences of rapid mating system evolution.</title>
        <authorList>
            <person name="Slotte T."/>
            <person name="Hazzouri K.M."/>
            <person name="Agren J.A."/>
            <person name="Koenig D."/>
            <person name="Maumus F."/>
            <person name="Guo Y.L."/>
            <person name="Steige K."/>
            <person name="Platts A.E."/>
            <person name="Escobar J.S."/>
            <person name="Newman L.K."/>
            <person name="Wang W."/>
            <person name="Mandakova T."/>
            <person name="Vello E."/>
            <person name="Smith L.M."/>
            <person name="Henz S.R."/>
            <person name="Steffen J."/>
            <person name="Takuno S."/>
            <person name="Brandvain Y."/>
            <person name="Coop G."/>
            <person name="Andolfatto P."/>
            <person name="Hu T.T."/>
            <person name="Blanchette M."/>
            <person name="Clark R.M."/>
            <person name="Quesneville H."/>
            <person name="Nordborg M."/>
            <person name="Gaut B.S."/>
            <person name="Lysak M.A."/>
            <person name="Jenkins J."/>
            <person name="Grimwood J."/>
            <person name="Chapman J."/>
            <person name="Prochnik S."/>
            <person name="Shu S."/>
            <person name="Rokhsar D."/>
            <person name="Schmutz J."/>
            <person name="Weigel D."/>
            <person name="Wright S.I."/>
        </authorList>
    </citation>
    <scope>NUCLEOTIDE SEQUENCE [LARGE SCALE GENOMIC DNA]</scope>
    <source>
        <strain evidence="2">cv. Monte Gargano</strain>
    </source>
</reference>
<sequence length="142" mass="16357">MPNPFCEAEHLILQPFNLTFLKTLMKKPSFCSLIYNLLPLALFFKTLKKKKFANKLRTQKKSKPKEIKPNCLSPLRDLRHHRRSLHISLSISSFRKSHQKPINHANCASQLMEGSQLLSIYPCMINNSIYINSSSLSSIKTD</sequence>
<evidence type="ECO:0000313" key="2">
    <source>
        <dbReference type="Proteomes" id="UP000029121"/>
    </source>
</evidence>
<proteinExistence type="predicted"/>
<accession>R0FRS7</accession>